<dbReference type="InterPro" id="IPR016064">
    <property type="entry name" value="NAD/diacylglycerol_kinase_sf"/>
</dbReference>
<dbReference type="GO" id="GO:0008654">
    <property type="term" value="P:phospholipid biosynthetic process"/>
    <property type="evidence" value="ECO:0007669"/>
    <property type="project" value="UniProtKB-KW"/>
</dbReference>
<dbReference type="Gene3D" id="3.40.50.10330">
    <property type="entry name" value="Probable inorganic polyphosphate/atp-NAD kinase, domain 1"/>
    <property type="match status" value="1"/>
</dbReference>
<dbReference type="Proteomes" id="UP000263232">
    <property type="component" value="Chromosome"/>
</dbReference>
<dbReference type="InterPro" id="IPR050187">
    <property type="entry name" value="Lipid_Phosphate_FormReg"/>
</dbReference>
<keyword evidence="7 14" id="KW-0418">Kinase</keyword>
<evidence type="ECO:0000256" key="5">
    <source>
        <dbReference type="ARBA" id="ARBA00022723"/>
    </source>
</evidence>
<evidence type="ECO:0000256" key="9">
    <source>
        <dbReference type="ARBA" id="ARBA00022842"/>
    </source>
</evidence>
<dbReference type="PROSITE" id="PS50146">
    <property type="entry name" value="DAGK"/>
    <property type="match status" value="1"/>
</dbReference>
<keyword evidence="12" id="KW-1208">Phospholipid metabolism</keyword>
<evidence type="ECO:0000313" key="15">
    <source>
        <dbReference type="Proteomes" id="UP000263232"/>
    </source>
</evidence>
<dbReference type="OrthoDB" id="142078at2"/>
<dbReference type="GO" id="GO:0005886">
    <property type="term" value="C:plasma membrane"/>
    <property type="evidence" value="ECO:0007669"/>
    <property type="project" value="TreeGrafter"/>
</dbReference>
<dbReference type="KEGG" id="abae:CL176_11545"/>
<dbReference type="EMBL" id="CP023434">
    <property type="protein sequence ID" value="AXY26580.1"/>
    <property type="molecule type" value="Genomic_DNA"/>
</dbReference>
<dbReference type="InterPro" id="IPR045540">
    <property type="entry name" value="YegS/DAGK_C"/>
</dbReference>
<keyword evidence="9" id="KW-0460">Magnesium</keyword>
<evidence type="ECO:0000259" key="13">
    <source>
        <dbReference type="PROSITE" id="PS50146"/>
    </source>
</evidence>
<evidence type="ECO:0000256" key="10">
    <source>
        <dbReference type="ARBA" id="ARBA00023098"/>
    </source>
</evidence>
<proteinExistence type="inferred from homology"/>
<dbReference type="GO" id="GO:0046872">
    <property type="term" value="F:metal ion binding"/>
    <property type="evidence" value="ECO:0007669"/>
    <property type="project" value="UniProtKB-KW"/>
</dbReference>
<dbReference type="PANTHER" id="PTHR12358:SF106">
    <property type="entry name" value="LIPID KINASE YEGS"/>
    <property type="match status" value="1"/>
</dbReference>
<evidence type="ECO:0000256" key="1">
    <source>
        <dbReference type="ARBA" id="ARBA00001946"/>
    </source>
</evidence>
<keyword evidence="5" id="KW-0479">Metal-binding</keyword>
<dbReference type="NCBIfam" id="TIGR00147">
    <property type="entry name" value="YegS/Rv2252/BmrU family lipid kinase"/>
    <property type="match status" value="1"/>
</dbReference>
<name>A0A347WNC3_9LACT</name>
<accession>A0A347WNC3</accession>
<keyword evidence="4" id="KW-0808">Transferase</keyword>
<protein>
    <submittedName>
        <fullName evidence="14">Diacylglycerol kinase</fullName>
    </submittedName>
</protein>
<dbReference type="Pfam" id="PF00781">
    <property type="entry name" value="DAGK_cat"/>
    <property type="match status" value="1"/>
</dbReference>
<evidence type="ECO:0000256" key="3">
    <source>
        <dbReference type="ARBA" id="ARBA00022516"/>
    </source>
</evidence>
<dbReference type="InterPro" id="IPR001206">
    <property type="entry name" value="Diacylglycerol_kinase_cat_dom"/>
</dbReference>
<keyword evidence="6" id="KW-0547">Nucleotide-binding</keyword>
<dbReference type="GO" id="GO:0005524">
    <property type="term" value="F:ATP binding"/>
    <property type="evidence" value="ECO:0007669"/>
    <property type="project" value="UniProtKB-KW"/>
</dbReference>
<organism evidence="14 15">
    <name type="scientific">Suicoccus acidiformans</name>
    <dbReference type="NCBI Taxonomy" id="2036206"/>
    <lineage>
        <taxon>Bacteria</taxon>
        <taxon>Bacillati</taxon>
        <taxon>Bacillota</taxon>
        <taxon>Bacilli</taxon>
        <taxon>Lactobacillales</taxon>
        <taxon>Aerococcaceae</taxon>
        <taxon>Suicoccus</taxon>
    </lineage>
</organism>
<dbReference type="AlphaFoldDB" id="A0A347WNC3"/>
<keyword evidence="15" id="KW-1185">Reference proteome</keyword>
<dbReference type="InterPro" id="IPR005218">
    <property type="entry name" value="Diacylglycerol/lipid_kinase"/>
</dbReference>
<dbReference type="SMART" id="SM00046">
    <property type="entry name" value="DAGKc"/>
    <property type="match status" value="1"/>
</dbReference>
<evidence type="ECO:0000256" key="7">
    <source>
        <dbReference type="ARBA" id="ARBA00022777"/>
    </source>
</evidence>
<gene>
    <name evidence="14" type="ORF">CL176_11545</name>
</gene>
<dbReference type="SUPFAM" id="SSF111331">
    <property type="entry name" value="NAD kinase/diacylglycerol kinase-like"/>
    <property type="match status" value="1"/>
</dbReference>
<dbReference type="RefSeq" id="WP_118991436.1">
    <property type="nucleotide sequence ID" value="NZ_CP023434.1"/>
</dbReference>
<feature type="domain" description="DAGKc" evidence="13">
    <location>
        <begin position="1"/>
        <end position="131"/>
    </location>
</feature>
<dbReference type="Gene3D" id="2.60.200.40">
    <property type="match status" value="1"/>
</dbReference>
<comment type="cofactor">
    <cofactor evidence="1">
        <name>Mg(2+)</name>
        <dbReference type="ChEBI" id="CHEBI:18420"/>
    </cofactor>
</comment>
<sequence length="295" mass="31827">MRKAMVIYNPSSGQNLAGEYEEVVRASLLSRHDQVDFRQTHGAGDAAKFATEAARSGYGTLVVAGGDGTVSEAVTGLADEAKRPVIGILPHGTVNNLARMLGIPLDIAEAIDVLAKDHTQAIDIGQVNDRYFISTVSMGSVPESVQEVNPETKSKWGPLAYLFKGIGAFLDSNARVYEILADGERFEGCYQMLVVGMGPSVYGLEHFYENARLDDGKMHLLALKDVSILESLSALPEIFKAEKQEHDALDMISFQTAEISVVGEGQQTVTVDGDTGTALPLRLRTVPQHIQVLVP</sequence>
<evidence type="ECO:0000256" key="2">
    <source>
        <dbReference type="ARBA" id="ARBA00005983"/>
    </source>
</evidence>
<evidence type="ECO:0000256" key="4">
    <source>
        <dbReference type="ARBA" id="ARBA00022679"/>
    </source>
</evidence>
<dbReference type="PANTHER" id="PTHR12358">
    <property type="entry name" value="SPHINGOSINE KINASE"/>
    <property type="match status" value="1"/>
</dbReference>
<reference evidence="14 15" key="1">
    <citation type="submission" date="2017-09" db="EMBL/GenBank/DDBJ databases">
        <title>Complete genome sequence of Oxytococcus suis strain ZY16052.</title>
        <authorList>
            <person name="Li F."/>
        </authorList>
    </citation>
    <scope>NUCLEOTIDE SEQUENCE [LARGE SCALE GENOMIC DNA]</scope>
    <source>
        <strain evidence="14 15">ZY16052</strain>
    </source>
</reference>
<evidence type="ECO:0000256" key="8">
    <source>
        <dbReference type="ARBA" id="ARBA00022840"/>
    </source>
</evidence>
<evidence type="ECO:0000313" key="14">
    <source>
        <dbReference type="EMBL" id="AXY26580.1"/>
    </source>
</evidence>
<dbReference type="Pfam" id="PF19279">
    <property type="entry name" value="YegS_C"/>
    <property type="match status" value="1"/>
</dbReference>
<keyword evidence="11" id="KW-0594">Phospholipid biosynthesis</keyword>
<evidence type="ECO:0000256" key="12">
    <source>
        <dbReference type="ARBA" id="ARBA00023264"/>
    </source>
</evidence>
<evidence type="ECO:0000256" key="11">
    <source>
        <dbReference type="ARBA" id="ARBA00023209"/>
    </source>
</evidence>
<comment type="similarity">
    <text evidence="2">Belongs to the diacylglycerol/lipid kinase family.</text>
</comment>
<keyword evidence="8" id="KW-0067">ATP-binding</keyword>
<dbReference type="GO" id="GO:0004143">
    <property type="term" value="F:ATP-dependent diacylglycerol kinase activity"/>
    <property type="evidence" value="ECO:0007669"/>
    <property type="project" value="TreeGrafter"/>
</dbReference>
<keyword evidence="3" id="KW-0444">Lipid biosynthesis</keyword>
<keyword evidence="10" id="KW-0443">Lipid metabolism</keyword>
<evidence type="ECO:0000256" key="6">
    <source>
        <dbReference type="ARBA" id="ARBA00022741"/>
    </source>
</evidence>
<dbReference type="InterPro" id="IPR017438">
    <property type="entry name" value="ATP-NAD_kinase_N"/>
</dbReference>